<dbReference type="InterPro" id="IPR015854">
    <property type="entry name" value="ABC_transpr_LolD-like"/>
</dbReference>
<dbReference type="KEGG" id="cag:Cagg_2439"/>
<evidence type="ECO:0000313" key="6">
    <source>
        <dbReference type="Proteomes" id="UP000002508"/>
    </source>
</evidence>
<dbReference type="PROSITE" id="PS00211">
    <property type="entry name" value="ABC_TRANSPORTER_1"/>
    <property type="match status" value="1"/>
</dbReference>
<dbReference type="Gene3D" id="3.40.50.300">
    <property type="entry name" value="P-loop containing nucleotide triphosphate hydrolases"/>
    <property type="match status" value="1"/>
</dbReference>
<dbReference type="GO" id="GO:0016887">
    <property type="term" value="F:ATP hydrolysis activity"/>
    <property type="evidence" value="ECO:0007669"/>
    <property type="project" value="InterPro"/>
</dbReference>
<dbReference type="FunFam" id="3.40.50.300:FF:000032">
    <property type="entry name" value="Export ABC transporter ATP-binding protein"/>
    <property type="match status" value="1"/>
</dbReference>
<dbReference type="InterPro" id="IPR027417">
    <property type="entry name" value="P-loop_NTPase"/>
</dbReference>
<dbReference type="SUPFAM" id="SSF52540">
    <property type="entry name" value="P-loop containing nucleoside triphosphate hydrolases"/>
    <property type="match status" value="1"/>
</dbReference>
<dbReference type="CDD" id="cd03255">
    <property type="entry name" value="ABC_MJ0796_LolCDE_FtsE"/>
    <property type="match status" value="1"/>
</dbReference>
<protein>
    <submittedName>
        <fullName evidence="5">ABC transporter related</fullName>
    </submittedName>
</protein>
<evidence type="ECO:0000259" key="4">
    <source>
        <dbReference type="PROSITE" id="PS50893"/>
    </source>
</evidence>
<dbReference type="PROSITE" id="PS50893">
    <property type="entry name" value="ABC_TRANSPORTER_2"/>
    <property type="match status" value="1"/>
</dbReference>
<evidence type="ECO:0000313" key="5">
    <source>
        <dbReference type="EMBL" id="ACL25312.1"/>
    </source>
</evidence>
<dbReference type="GO" id="GO:0005886">
    <property type="term" value="C:plasma membrane"/>
    <property type="evidence" value="ECO:0007669"/>
    <property type="project" value="TreeGrafter"/>
</dbReference>
<dbReference type="InterPro" id="IPR003439">
    <property type="entry name" value="ABC_transporter-like_ATP-bd"/>
</dbReference>
<evidence type="ECO:0000256" key="1">
    <source>
        <dbReference type="ARBA" id="ARBA00022448"/>
    </source>
</evidence>
<dbReference type="Proteomes" id="UP000002508">
    <property type="component" value="Chromosome"/>
</dbReference>
<reference evidence="5" key="1">
    <citation type="submission" date="2008-12" db="EMBL/GenBank/DDBJ databases">
        <title>Complete sequence of Chloroflexus aggregans DSM 9485.</title>
        <authorList>
            <consortium name="US DOE Joint Genome Institute"/>
            <person name="Lucas S."/>
            <person name="Copeland A."/>
            <person name="Lapidus A."/>
            <person name="Glavina del Rio T."/>
            <person name="Dalin E."/>
            <person name="Tice H."/>
            <person name="Pitluck S."/>
            <person name="Foster B."/>
            <person name="Larimer F."/>
            <person name="Land M."/>
            <person name="Hauser L."/>
            <person name="Kyrpides N."/>
            <person name="Mikhailova N."/>
            <person name="Bryant D."/>
            <person name="Richardson P."/>
        </authorList>
    </citation>
    <scope>NUCLEOTIDE SEQUENCE</scope>
    <source>
        <strain evidence="5">DSM 9485</strain>
    </source>
</reference>
<dbReference type="InterPro" id="IPR003593">
    <property type="entry name" value="AAA+_ATPase"/>
</dbReference>
<name>B8G3D9_CHLAD</name>
<dbReference type="PANTHER" id="PTHR24220">
    <property type="entry name" value="IMPORT ATP-BINDING PROTEIN"/>
    <property type="match status" value="1"/>
</dbReference>
<accession>B8G3D9</accession>
<sequence length="280" mass="30890">MNPLPSRRSFSVTTEYLGRLMVELRQIRKTFPTGDGELIALDDISLTIEEGEMVAIMGPSGSGKSTLMTLLGLLDTPTSGEYILDGIDVSRLNRQEQARIRNRKLGFVFQNFNLLPRLTAQKNVELPLVYGRVGARERAERARAALEAVGLGHKLNSLPNTLSGGQKQRVAIARALVHDPAIILADEPTGALDTRTGAEILALFRELNRDQGRTIVIVTHDPEIGRHMDRVIGLRDGRLVDNILSEYYGVEVLEEVERTRGLEPVPVPVVCRPPTDTTTP</sequence>
<feature type="domain" description="ABC transporter" evidence="4">
    <location>
        <begin position="22"/>
        <end position="261"/>
    </location>
</feature>
<keyword evidence="1" id="KW-0813">Transport</keyword>
<dbReference type="EMBL" id="CP001337">
    <property type="protein sequence ID" value="ACL25312.1"/>
    <property type="molecule type" value="Genomic_DNA"/>
</dbReference>
<dbReference type="AlphaFoldDB" id="B8G3D9"/>
<dbReference type="GO" id="GO:0022857">
    <property type="term" value="F:transmembrane transporter activity"/>
    <property type="evidence" value="ECO:0007669"/>
    <property type="project" value="TreeGrafter"/>
</dbReference>
<proteinExistence type="predicted"/>
<evidence type="ECO:0000256" key="2">
    <source>
        <dbReference type="ARBA" id="ARBA00022741"/>
    </source>
</evidence>
<keyword evidence="2" id="KW-0547">Nucleotide-binding</keyword>
<dbReference type="InterPro" id="IPR017911">
    <property type="entry name" value="MacB-like_ATP-bd"/>
</dbReference>
<gene>
    <name evidence="5" type="ordered locus">Cagg_2439</name>
</gene>
<dbReference type="SMART" id="SM00382">
    <property type="entry name" value="AAA"/>
    <property type="match status" value="1"/>
</dbReference>
<organism evidence="5 6">
    <name type="scientific">Chloroflexus aggregans (strain MD-66 / DSM 9485)</name>
    <dbReference type="NCBI Taxonomy" id="326427"/>
    <lineage>
        <taxon>Bacteria</taxon>
        <taxon>Bacillati</taxon>
        <taxon>Chloroflexota</taxon>
        <taxon>Chloroflexia</taxon>
        <taxon>Chloroflexales</taxon>
        <taxon>Chloroflexineae</taxon>
        <taxon>Chloroflexaceae</taxon>
        <taxon>Chloroflexus</taxon>
    </lineage>
</organism>
<dbReference type="GO" id="GO:0098796">
    <property type="term" value="C:membrane protein complex"/>
    <property type="evidence" value="ECO:0007669"/>
    <property type="project" value="UniProtKB-ARBA"/>
</dbReference>
<dbReference type="HOGENOM" id="CLU_000604_1_22_0"/>
<dbReference type="STRING" id="326427.Cagg_2439"/>
<dbReference type="GO" id="GO:0005524">
    <property type="term" value="F:ATP binding"/>
    <property type="evidence" value="ECO:0007669"/>
    <property type="project" value="UniProtKB-KW"/>
</dbReference>
<dbReference type="InterPro" id="IPR017871">
    <property type="entry name" value="ABC_transporter-like_CS"/>
</dbReference>
<keyword evidence="6" id="KW-1185">Reference proteome</keyword>
<dbReference type="PANTHER" id="PTHR24220:SF648">
    <property type="entry name" value="ABC TRANSPORTER ATP-BINDING PROTEIN YTRE"/>
    <property type="match status" value="1"/>
</dbReference>
<dbReference type="eggNOG" id="COG1136">
    <property type="taxonomic scope" value="Bacteria"/>
</dbReference>
<dbReference type="Pfam" id="PF00005">
    <property type="entry name" value="ABC_tran"/>
    <property type="match status" value="1"/>
</dbReference>
<keyword evidence="3" id="KW-0067">ATP-binding</keyword>
<evidence type="ECO:0000256" key="3">
    <source>
        <dbReference type="ARBA" id="ARBA00022840"/>
    </source>
</evidence>